<evidence type="ECO:0000259" key="2">
    <source>
        <dbReference type="PROSITE" id="PS50263"/>
    </source>
</evidence>
<dbReference type="STRING" id="1076549.HA45_18115"/>
<dbReference type="InterPro" id="IPR003010">
    <property type="entry name" value="C-N_Hydrolase"/>
</dbReference>
<evidence type="ECO:0000313" key="4">
    <source>
        <dbReference type="Proteomes" id="UP000232062"/>
    </source>
</evidence>
<dbReference type="InterPro" id="IPR050345">
    <property type="entry name" value="Aliph_Amidase/BUP"/>
</dbReference>
<name>A0A2M9WHK8_9GAMM</name>
<dbReference type="SUPFAM" id="SSF56317">
    <property type="entry name" value="Carbon-nitrogen hydrolase"/>
    <property type="match status" value="1"/>
</dbReference>
<organism evidence="3 4">
    <name type="scientific">Pantoea rodasii</name>
    <dbReference type="NCBI Taxonomy" id="1076549"/>
    <lineage>
        <taxon>Bacteria</taxon>
        <taxon>Pseudomonadati</taxon>
        <taxon>Pseudomonadota</taxon>
        <taxon>Gammaproteobacteria</taxon>
        <taxon>Enterobacterales</taxon>
        <taxon>Erwiniaceae</taxon>
        <taxon>Pantoea</taxon>
    </lineage>
</organism>
<dbReference type="GO" id="GO:0016811">
    <property type="term" value="F:hydrolase activity, acting on carbon-nitrogen (but not peptide) bonds, in linear amides"/>
    <property type="evidence" value="ECO:0007669"/>
    <property type="project" value="TreeGrafter"/>
</dbReference>
<dbReference type="Pfam" id="PF00795">
    <property type="entry name" value="CN_hydrolase"/>
    <property type="match status" value="1"/>
</dbReference>
<keyword evidence="4" id="KW-1185">Reference proteome</keyword>
<comment type="caution">
    <text evidence="3">The sequence shown here is derived from an EMBL/GenBank/DDBJ whole genome shotgun (WGS) entry which is preliminary data.</text>
</comment>
<evidence type="ECO:0000256" key="1">
    <source>
        <dbReference type="ARBA" id="ARBA00022801"/>
    </source>
</evidence>
<dbReference type="PANTHER" id="PTHR43674">
    <property type="entry name" value="NITRILASE C965.09-RELATED"/>
    <property type="match status" value="1"/>
</dbReference>
<evidence type="ECO:0000313" key="3">
    <source>
        <dbReference type="EMBL" id="PJZ07035.1"/>
    </source>
</evidence>
<dbReference type="EMBL" id="PIQI01000009">
    <property type="protein sequence ID" value="PJZ07035.1"/>
    <property type="molecule type" value="Genomic_DNA"/>
</dbReference>
<feature type="domain" description="CN hydrolase" evidence="2">
    <location>
        <begin position="1"/>
        <end position="261"/>
    </location>
</feature>
<proteinExistence type="predicted"/>
<dbReference type="Gene3D" id="3.60.110.10">
    <property type="entry name" value="Carbon-nitrogen hydrolase"/>
    <property type="match status" value="1"/>
</dbReference>
<dbReference type="CDD" id="cd07197">
    <property type="entry name" value="nitrilase"/>
    <property type="match status" value="1"/>
</dbReference>
<sequence length="305" mass="33597">MNITTIASVTLPAFYDKTRNLNNLLSWMEHAAQEGADLVVFPEQVLQGYLPDTLNWNGEAVAWQMAQAEVVPKGESVQAMQKLATQLGLHVVFGMTERHPERAEVLFNSAVLLGPDGLVGVYRKVHQPGDEKHVYYPGSDFPVFSTPIGRIGMLICYDKVFPESTRELALKGADIMIMPTAWGYAGDGSAGDADPMVDSYTLFGRVRALENQCWMIESNLCGQHGNLHYHGHSRIIDPLGNIIADSGTTEGMAIASVEVQPAIMRARSSDYLGYHFLKDYVPVQAPPSPLTVHNRHARPLGENHE</sequence>
<dbReference type="InterPro" id="IPR036526">
    <property type="entry name" value="C-N_Hydrolase_sf"/>
</dbReference>
<dbReference type="AlphaFoldDB" id="A0A2M9WHK8"/>
<keyword evidence="1 3" id="KW-0378">Hydrolase</keyword>
<dbReference type="RefSeq" id="WP_100700309.1">
    <property type="nucleotide sequence ID" value="NZ_MLFP01000017.1"/>
</dbReference>
<dbReference type="PROSITE" id="PS50263">
    <property type="entry name" value="CN_HYDROLASE"/>
    <property type="match status" value="1"/>
</dbReference>
<reference evidence="3 4" key="1">
    <citation type="submission" date="2017-11" db="EMBL/GenBank/DDBJ databases">
        <title>The genome sequence of Pantoea rodasii DSM 26611.</title>
        <authorList>
            <person name="Gao J."/>
            <person name="Mao X."/>
            <person name="Sun J."/>
        </authorList>
    </citation>
    <scope>NUCLEOTIDE SEQUENCE [LARGE SCALE GENOMIC DNA]</scope>
    <source>
        <strain evidence="3 4">DSM 26611</strain>
    </source>
</reference>
<accession>A0A2M9WHK8</accession>
<dbReference type="OrthoDB" id="9803803at2"/>
<dbReference type="PANTHER" id="PTHR43674:SF16">
    <property type="entry name" value="CARBON-NITROGEN FAMILY, PUTATIVE (AFU_ORTHOLOGUE AFUA_5G02350)-RELATED"/>
    <property type="match status" value="1"/>
</dbReference>
<dbReference type="Proteomes" id="UP000232062">
    <property type="component" value="Unassembled WGS sequence"/>
</dbReference>
<protein>
    <submittedName>
        <fullName evidence="3">Carbon-nitrogen hydrolase family protein</fullName>
    </submittedName>
</protein>
<gene>
    <name evidence="3" type="ORF">PRCB_03205</name>
</gene>